<sequence>MDYLWSENTKSLATALIALGEVGGPEHVEILAEYTNQADIKIKRAALRGLSLLNFEQFLELFYIALQSDNNGLSVEGYRGLRKKAHLIDSNRLLNMLLKSPEIHVAKYVVRLFAVINKWDQLRCLLNALEIMRDSNIRVEIKAQLRKWISSFNRSVQAKPDAFKVEEVNKMLDRLAQDLGEKEVKKLKFLIR</sequence>
<proteinExistence type="predicted"/>
<evidence type="ECO:0000313" key="2">
    <source>
        <dbReference type="Proteomes" id="UP000467637"/>
    </source>
</evidence>
<keyword evidence="2" id="KW-1185">Reference proteome</keyword>
<evidence type="ECO:0000313" key="1">
    <source>
        <dbReference type="EMBL" id="MVQ39372.1"/>
    </source>
</evidence>
<name>A0ABW9UGR0_9BACL</name>
<reference evidence="1 2" key="1">
    <citation type="submission" date="2019-12" db="EMBL/GenBank/DDBJ databases">
        <authorList>
            <person name="Huq M.A."/>
        </authorList>
    </citation>
    <scope>NUCLEOTIDE SEQUENCE [LARGE SCALE GENOMIC DNA]</scope>
    <source>
        <strain evidence="1 2">MAH-34</strain>
    </source>
</reference>
<evidence type="ECO:0008006" key="3">
    <source>
        <dbReference type="Google" id="ProtNLM"/>
    </source>
</evidence>
<dbReference type="InterPro" id="IPR016024">
    <property type="entry name" value="ARM-type_fold"/>
</dbReference>
<dbReference type="SUPFAM" id="SSF48371">
    <property type="entry name" value="ARM repeat"/>
    <property type="match status" value="1"/>
</dbReference>
<protein>
    <recommendedName>
        <fullName evidence="3">HEAT repeat domain-containing protein</fullName>
    </recommendedName>
</protein>
<dbReference type="Gene3D" id="1.25.10.10">
    <property type="entry name" value="Leucine-rich Repeat Variant"/>
    <property type="match status" value="1"/>
</dbReference>
<accession>A0ABW9UGR0</accession>
<organism evidence="1 2">
    <name type="scientific">Paenibacillus anseongense</name>
    <dbReference type="NCBI Taxonomy" id="2682845"/>
    <lineage>
        <taxon>Bacteria</taxon>
        <taxon>Bacillati</taxon>
        <taxon>Bacillota</taxon>
        <taxon>Bacilli</taxon>
        <taxon>Bacillales</taxon>
        <taxon>Paenibacillaceae</taxon>
        <taxon>Paenibacillus</taxon>
    </lineage>
</organism>
<dbReference type="Proteomes" id="UP000467637">
    <property type="component" value="Unassembled WGS sequence"/>
</dbReference>
<dbReference type="EMBL" id="WSEM01000034">
    <property type="protein sequence ID" value="MVQ39372.1"/>
    <property type="molecule type" value="Genomic_DNA"/>
</dbReference>
<gene>
    <name evidence="1" type="ORF">GON05_32740</name>
</gene>
<comment type="caution">
    <text evidence="1">The sequence shown here is derived from an EMBL/GenBank/DDBJ whole genome shotgun (WGS) entry which is preliminary data.</text>
</comment>
<dbReference type="InterPro" id="IPR011989">
    <property type="entry name" value="ARM-like"/>
</dbReference>